<evidence type="ECO:0000256" key="1">
    <source>
        <dbReference type="SAM" id="Phobius"/>
    </source>
</evidence>
<dbReference type="SUPFAM" id="SSF54523">
    <property type="entry name" value="Pili subunits"/>
    <property type="match status" value="1"/>
</dbReference>
<dbReference type="InterPro" id="IPR045584">
    <property type="entry name" value="Pilin-like"/>
</dbReference>
<reference evidence="2" key="2">
    <citation type="submission" date="2021-01" db="EMBL/GenBank/DDBJ databases">
        <authorList>
            <person name="Kang M."/>
        </authorList>
    </citation>
    <scope>NUCLEOTIDE SEQUENCE</scope>
    <source>
        <strain evidence="2">KACC 17527</strain>
    </source>
</reference>
<dbReference type="Proteomes" id="UP000630528">
    <property type="component" value="Unassembled WGS sequence"/>
</dbReference>
<name>A0A934TXJ0_9BURK</name>
<dbReference type="NCBIfam" id="TIGR02532">
    <property type="entry name" value="IV_pilin_GFxxxE"/>
    <property type="match status" value="1"/>
</dbReference>
<gene>
    <name evidence="2" type="ORF">JJB11_21870</name>
</gene>
<keyword evidence="1" id="KW-0472">Membrane</keyword>
<accession>A0A934TXJ0</accession>
<reference evidence="2" key="1">
    <citation type="journal article" date="2012" name="J. Microbiol. Biotechnol.">
        <title>Ramlibacter ginsenosidimutans sp. nov., with ginsenoside-converting activity.</title>
        <authorList>
            <person name="Wang L."/>
            <person name="An D.S."/>
            <person name="Kim S.G."/>
            <person name="Jin F.X."/>
            <person name="Kim S.C."/>
            <person name="Lee S.T."/>
            <person name="Im W.T."/>
        </authorList>
    </citation>
    <scope>NUCLEOTIDE SEQUENCE</scope>
    <source>
        <strain evidence="2">KACC 17527</strain>
    </source>
</reference>
<evidence type="ECO:0000313" key="2">
    <source>
        <dbReference type="EMBL" id="MBK6008755.1"/>
    </source>
</evidence>
<feature type="transmembrane region" description="Helical" evidence="1">
    <location>
        <begin position="12"/>
        <end position="30"/>
    </location>
</feature>
<dbReference type="AlphaFoldDB" id="A0A934TXJ0"/>
<organism evidence="2 3">
    <name type="scientific">Ramlibacter ginsenosidimutans</name>
    <dbReference type="NCBI Taxonomy" id="502333"/>
    <lineage>
        <taxon>Bacteria</taxon>
        <taxon>Pseudomonadati</taxon>
        <taxon>Pseudomonadota</taxon>
        <taxon>Betaproteobacteria</taxon>
        <taxon>Burkholderiales</taxon>
        <taxon>Comamonadaceae</taxon>
        <taxon>Ramlibacter</taxon>
    </lineage>
</organism>
<comment type="caution">
    <text evidence="2">The sequence shown here is derived from an EMBL/GenBank/DDBJ whole genome shotgun (WGS) entry which is preliminary data.</text>
</comment>
<proteinExistence type="predicted"/>
<dbReference type="RefSeq" id="WP_207190106.1">
    <property type="nucleotide sequence ID" value="NZ_JAEPWM010000011.1"/>
</dbReference>
<dbReference type="Pfam" id="PF07963">
    <property type="entry name" value="N_methyl"/>
    <property type="match status" value="1"/>
</dbReference>
<keyword evidence="1" id="KW-0812">Transmembrane</keyword>
<keyword evidence="1" id="KW-1133">Transmembrane helix</keyword>
<sequence>MRLVNKPHSSSGFTLIELMVVVSVIAILAMKGLPALSAYMTNSRIRESANVVVTTAALARTEAIKRNLVVTIASDGAGTLNVTYLVGTTQTSIRSVPVAHSRVGAFTASFDSTGRLTPFGTDVQATVDGGPTVLCSGEVLCPTVHIEPGGMVSLCTSGACS</sequence>
<dbReference type="Gene3D" id="3.30.700.10">
    <property type="entry name" value="Glycoprotein, Type 4 Pilin"/>
    <property type="match status" value="1"/>
</dbReference>
<protein>
    <submittedName>
        <fullName evidence="2">GspH/FimT family pseudopilin</fullName>
    </submittedName>
</protein>
<dbReference type="InterPro" id="IPR012902">
    <property type="entry name" value="N_methyl_site"/>
</dbReference>
<evidence type="ECO:0000313" key="3">
    <source>
        <dbReference type="Proteomes" id="UP000630528"/>
    </source>
</evidence>
<dbReference type="EMBL" id="JAEPWM010000011">
    <property type="protein sequence ID" value="MBK6008755.1"/>
    <property type="molecule type" value="Genomic_DNA"/>
</dbReference>
<keyword evidence="3" id="KW-1185">Reference proteome</keyword>